<reference evidence="5 6" key="1">
    <citation type="submission" date="2023-07" db="EMBL/GenBank/DDBJ databases">
        <title>Genomic Encyclopedia of Type Strains, Phase IV (KMG-IV): sequencing the most valuable type-strain genomes for metagenomic binning, comparative biology and taxonomic classification.</title>
        <authorList>
            <person name="Goeker M."/>
        </authorList>
    </citation>
    <scope>NUCLEOTIDE SEQUENCE [LARGE SCALE GENOMIC DNA]</scope>
    <source>
        <strain evidence="5 6">DSM 18695</strain>
    </source>
</reference>
<dbReference type="Proteomes" id="UP001228905">
    <property type="component" value="Unassembled WGS sequence"/>
</dbReference>
<evidence type="ECO:0000256" key="2">
    <source>
        <dbReference type="ARBA" id="ARBA00022679"/>
    </source>
</evidence>
<dbReference type="RefSeq" id="WP_307348688.1">
    <property type="nucleotide sequence ID" value="NZ_JAUSVS010000003.1"/>
</dbReference>
<dbReference type="EMBL" id="JAUSVS010000003">
    <property type="protein sequence ID" value="MDQ0464196.1"/>
    <property type="molecule type" value="Genomic_DNA"/>
</dbReference>
<evidence type="ECO:0000256" key="1">
    <source>
        <dbReference type="ARBA" id="ARBA00005771"/>
    </source>
</evidence>
<proteinExistence type="inferred from homology"/>
<organism evidence="5 6">
    <name type="scientific">Caulobacter ginsengisoli</name>
    <dbReference type="NCBI Taxonomy" id="400775"/>
    <lineage>
        <taxon>Bacteria</taxon>
        <taxon>Pseudomonadati</taxon>
        <taxon>Pseudomonadota</taxon>
        <taxon>Alphaproteobacteria</taxon>
        <taxon>Caulobacterales</taxon>
        <taxon>Caulobacteraceae</taxon>
        <taxon>Caulobacter</taxon>
    </lineage>
</organism>
<dbReference type="PANTHER" id="PTHR11783">
    <property type="entry name" value="SULFOTRANSFERASE SULT"/>
    <property type="match status" value="1"/>
</dbReference>
<gene>
    <name evidence="5" type="ORF">QO010_001977</name>
</gene>
<dbReference type="Gene3D" id="3.40.50.300">
    <property type="entry name" value="P-loop containing nucleotide triphosphate hydrolases"/>
    <property type="match status" value="1"/>
</dbReference>
<comment type="caution">
    <text evidence="5">The sequence shown here is derived from an EMBL/GenBank/DDBJ whole genome shotgun (WGS) entry which is preliminary data.</text>
</comment>
<dbReference type="InterPro" id="IPR027417">
    <property type="entry name" value="P-loop_NTPase"/>
</dbReference>
<keyword evidence="6" id="KW-1185">Reference proteome</keyword>
<feature type="region of interest" description="Disordered" evidence="3">
    <location>
        <begin position="239"/>
        <end position="260"/>
    </location>
</feature>
<evidence type="ECO:0000259" key="4">
    <source>
        <dbReference type="Pfam" id="PF00685"/>
    </source>
</evidence>
<evidence type="ECO:0000313" key="6">
    <source>
        <dbReference type="Proteomes" id="UP001228905"/>
    </source>
</evidence>
<feature type="domain" description="Sulfotransferase" evidence="4">
    <location>
        <begin position="39"/>
        <end position="278"/>
    </location>
</feature>
<dbReference type="InterPro" id="IPR000863">
    <property type="entry name" value="Sulfotransferase_dom"/>
</dbReference>
<comment type="similarity">
    <text evidence="1">Belongs to the sulfotransferase 1 family.</text>
</comment>
<name>A0ABU0IQA6_9CAUL</name>
<keyword evidence="2" id="KW-0808">Transferase</keyword>
<accession>A0ABU0IQA6</accession>
<sequence length="299" mass="32853">MTDTIGRRARSMAEMGEIMGRMGAPDDAPLSIAGFRPRPTDVIITPFGKCGTTWLQQTFHTLRTRGDMDFQDISQVVPWIETSRMLGVDLEAPQRGEPRGFKSHLSYDAVPKGAKYVVALREPKDAMVSMFRFMEGWFLEPGAVSLGEFAAGRMVGGGSDYWNHLVSWWAQRDNPSVLMFSYEQMVADPEGSVRRLAGFCGIPLDDELLALTLEHSSIDFMLAHKDRFDDLLMRQVSEEKAGLPPGSDSAKVRKGGVGGHKAEMPPEVAAALDARWAQTVAPATGFADYAALEAALRAR</sequence>
<evidence type="ECO:0000313" key="5">
    <source>
        <dbReference type="EMBL" id="MDQ0464196.1"/>
    </source>
</evidence>
<evidence type="ECO:0000256" key="3">
    <source>
        <dbReference type="SAM" id="MobiDB-lite"/>
    </source>
</evidence>
<protein>
    <recommendedName>
        <fullName evidence="4">Sulfotransferase domain-containing protein</fullName>
    </recommendedName>
</protein>
<dbReference type="SUPFAM" id="SSF52540">
    <property type="entry name" value="P-loop containing nucleoside triphosphate hydrolases"/>
    <property type="match status" value="1"/>
</dbReference>
<dbReference type="Pfam" id="PF00685">
    <property type="entry name" value="Sulfotransfer_1"/>
    <property type="match status" value="1"/>
</dbReference>